<dbReference type="PANTHER" id="PTHR47592:SF27">
    <property type="entry name" value="OS08G0421700 PROTEIN"/>
    <property type="match status" value="1"/>
</dbReference>
<accession>A0A5N5JNH5</accession>
<evidence type="ECO:0000259" key="3">
    <source>
        <dbReference type="PROSITE" id="PS50158"/>
    </source>
</evidence>
<evidence type="ECO:0000256" key="1">
    <source>
        <dbReference type="PROSITE-ProRule" id="PRU00047"/>
    </source>
</evidence>
<keyword evidence="1" id="KW-0479">Metal-binding</keyword>
<evidence type="ECO:0000313" key="5">
    <source>
        <dbReference type="Proteomes" id="UP000326939"/>
    </source>
</evidence>
<organism evidence="4 5">
    <name type="scientific">Salix brachista</name>
    <dbReference type="NCBI Taxonomy" id="2182728"/>
    <lineage>
        <taxon>Eukaryota</taxon>
        <taxon>Viridiplantae</taxon>
        <taxon>Streptophyta</taxon>
        <taxon>Embryophyta</taxon>
        <taxon>Tracheophyta</taxon>
        <taxon>Spermatophyta</taxon>
        <taxon>Magnoliopsida</taxon>
        <taxon>eudicotyledons</taxon>
        <taxon>Gunneridae</taxon>
        <taxon>Pentapetalae</taxon>
        <taxon>rosids</taxon>
        <taxon>fabids</taxon>
        <taxon>Malpighiales</taxon>
        <taxon>Salicaceae</taxon>
        <taxon>Saliceae</taxon>
        <taxon>Salix</taxon>
    </lineage>
</organism>
<dbReference type="Proteomes" id="UP000326939">
    <property type="component" value="Chromosome 16"/>
</dbReference>
<feature type="domain" description="CCHC-type" evidence="3">
    <location>
        <begin position="212"/>
        <end position="227"/>
    </location>
</feature>
<name>A0A5N5JNH5_9ROSI</name>
<feature type="compositionally biased region" description="Basic and acidic residues" evidence="2">
    <location>
        <begin position="41"/>
        <end position="51"/>
    </location>
</feature>
<feature type="region of interest" description="Disordered" evidence="2">
    <location>
        <begin position="30"/>
        <end position="51"/>
    </location>
</feature>
<dbReference type="GO" id="GO:0008270">
    <property type="term" value="F:zinc ion binding"/>
    <property type="evidence" value="ECO:0007669"/>
    <property type="project" value="UniProtKB-KW"/>
</dbReference>
<dbReference type="Pfam" id="PF22936">
    <property type="entry name" value="Pol_BBD"/>
    <property type="match status" value="1"/>
</dbReference>
<dbReference type="InterPro" id="IPR001878">
    <property type="entry name" value="Znf_CCHC"/>
</dbReference>
<proteinExistence type="predicted"/>
<dbReference type="PANTHER" id="PTHR47592">
    <property type="entry name" value="PBF68 PROTEIN"/>
    <property type="match status" value="1"/>
</dbReference>
<dbReference type="GO" id="GO:0003676">
    <property type="term" value="F:nucleic acid binding"/>
    <property type="evidence" value="ECO:0007669"/>
    <property type="project" value="InterPro"/>
</dbReference>
<dbReference type="SMART" id="SM00343">
    <property type="entry name" value="ZnF_C2HC"/>
    <property type="match status" value="1"/>
</dbReference>
<comment type="caution">
    <text evidence="4">The sequence shown here is derived from an EMBL/GenBank/DDBJ whole genome shotgun (WGS) entry which is preliminary data.</text>
</comment>
<dbReference type="Pfam" id="PF14223">
    <property type="entry name" value="Retrotran_gag_2"/>
    <property type="match status" value="1"/>
</dbReference>
<evidence type="ECO:0000256" key="2">
    <source>
        <dbReference type="SAM" id="MobiDB-lite"/>
    </source>
</evidence>
<gene>
    <name evidence="4" type="ORF">DKX38_024545</name>
</gene>
<dbReference type="PROSITE" id="PS50158">
    <property type="entry name" value="ZF_CCHC"/>
    <property type="match status" value="1"/>
</dbReference>
<keyword evidence="1" id="KW-0862">Zinc</keyword>
<dbReference type="InterPro" id="IPR054722">
    <property type="entry name" value="PolX-like_BBD"/>
</dbReference>
<sequence>MLNGSNFKSWKDNLLIILGVMDLDLALRTDSPPPLNDESTSDEKRDMDRGTMSDQITTAKEFLANIEKRFVKNEKAEIGTLLTSLISMKYKGKGNVREYIMEMSHLASKLKALQLELFEDLLVHLVLISLPTQFNQFKMSYNCQKETWSLNELISYCVQEEERLKQDRTESAHLATAFKDKGRNRKNVKDAAGTVPQKKQLTKSHDSVGSSCFFCGAEGHKKKQCTNYHAWRAKKGMLLALVCSEINLTSVPRHTWWLESGATTHISVSMQGCLSCRKPNNVERYIYVGDVKTVEVEAIGKFRLLLKTRLYLDLNKTFIVPSFRRNLISISALDKSGYSCSFGNGNFSLFYDSKLSGFVSLSGYDNLYLIDTIASFNESLQLSTRGCQGIHCLLYCVVWLFAGLEVLVDVCQDYGYERRDLLLPLSLSISFSAAITSSLLQARLSILGDPSVNELIRGSSHPFINGQTTSCPPLISSPDLLLLRRLDFPPKNSDGLNVYLLTKLTILQFQCEVMCHVSTTAISCQEHSPPFFFLALSIEITDPKTQ</sequence>
<keyword evidence="1" id="KW-0863">Zinc-finger</keyword>
<evidence type="ECO:0000313" key="4">
    <source>
        <dbReference type="EMBL" id="KAB5520226.1"/>
    </source>
</evidence>
<reference evidence="5" key="1">
    <citation type="journal article" date="2019" name="Gigascience">
        <title>De novo genome assembly of the endangered Acer yangbiense, a plant species with extremely small populations endemic to Yunnan Province, China.</title>
        <authorList>
            <person name="Yang J."/>
            <person name="Wariss H.M."/>
            <person name="Tao L."/>
            <person name="Zhang R."/>
            <person name="Yun Q."/>
            <person name="Hollingsworth P."/>
            <person name="Dao Z."/>
            <person name="Luo G."/>
            <person name="Guo H."/>
            <person name="Ma Y."/>
            <person name="Sun W."/>
        </authorList>
    </citation>
    <scope>NUCLEOTIDE SEQUENCE [LARGE SCALE GENOMIC DNA]</scope>
    <source>
        <strain evidence="5">cv. br00</strain>
    </source>
</reference>
<protein>
    <recommendedName>
        <fullName evidence="3">CCHC-type domain-containing protein</fullName>
    </recommendedName>
</protein>
<dbReference type="EMBL" id="VDCV01000016">
    <property type="protein sequence ID" value="KAB5520226.1"/>
    <property type="molecule type" value="Genomic_DNA"/>
</dbReference>
<dbReference type="AlphaFoldDB" id="A0A5N5JNH5"/>
<keyword evidence="5" id="KW-1185">Reference proteome</keyword>